<organism evidence="2 3">
    <name type="scientific">Apiospora saccharicola</name>
    <dbReference type="NCBI Taxonomy" id="335842"/>
    <lineage>
        <taxon>Eukaryota</taxon>
        <taxon>Fungi</taxon>
        <taxon>Dikarya</taxon>
        <taxon>Ascomycota</taxon>
        <taxon>Pezizomycotina</taxon>
        <taxon>Sordariomycetes</taxon>
        <taxon>Xylariomycetidae</taxon>
        <taxon>Amphisphaeriales</taxon>
        <taxon>Apiosporaceae</taxon>
        <taxon>Apiospora</taxon>
    </lineage>
</organism>
<evidence type="ECO:0000256" key="1">
    <source>
        <dbReference type="SAM" id="MobiDB-lite"/>
    </source>
</evidence>
<feature type="region of interest" description="Disordered" evidence="1">
    <location>
        <begin position="149"/>
        <end position="169"/>
    </location>
</feature>
<feature type="compositionally biased region" description="Basic and acidic residues" evidence="1">
    <location>
        <begin position="206"/>
        <end position="236"/>
    </location>
</feature>
<feature type="compositionally biased region" description="Acidic residues" evidence="1">
    <location>
        <begin position="156"/>
        <end position="169"/>
    </location>
</feature>
<sequence length="340" mass="38900">MNFEYTHAEGGPTNPFEVAVMKAGYKWVRTNSIVATRPGEFKPDLPIDRLNSHTHSGHNTHLIVEGDLRFDIDRDYYNEAAFKRKKNHPPVVRVKLDAADPDRRKEFPAAREHQYKATSRPGCSLVEGHHCLSPATAERFMDRGTLRAVPVPLPDSEGEDEDETPGLDQDEIRALLRRAKWYPRGIPSVDNHTLKPEMVWEEDADAEKPRTLRNDKIRPELNPTKDKSGSTEEKATTKTGDGKQNVNQTSAAANAKKMLADWFKKEWKDHSRTNHCELPSVRYDDLYHYEDDQELEDEVTTTGGIRDDAQKHEKKAEQKDTDNPKSSEIQKDEIFEMDDV</sequence>
<accession>A0ABR1VKA9</accession>
<feature type="compositionally biased region" description="Polar residues" evidence="1">
    <location>
        <begin position="237"/>
        <end position="248"/>
    </location>
</feature>
<protein>
    <submittedName>
        <fullName evidence="2">Uncharacterized protein</fullName>
    </submittedName>
</protein>
<keyword evidence="3" id="KW-1185">Reference proteome</keyword>
<feature type="region of interest" description="Disordered" evidence="1">
    <location>
        <begin position="200"/>
        <end position="248"/>
    </location>
</feature>
<reference evidence="2 3" key="1">
    <citation type="submission" date="2023-01" db="EMBL/GenBank/DDBJ databases">
        <title>Analysis of 21 Apiospora genomes using comparative genomics revels a genus with tremendous synthesis potential of carbohydrate active enzymes and secondary metabolites.</title>
        <authorList>
            <person name="Sorensen T."/>
        </authorList>
    </citation>
    <scope>NUCLEOTIDE SEQUENCE [LARGE SCALE GENOMIC DNA]</scope>
    <source>
        <strain evidence="2 3">CBS 83171</strain>
    </source>
</reference>
<proteinExistence type="predicted"/>
<comment type="caution">
    <text evidence="2">The sequence shown here is derived from an EMBL/GenBank/DDBJ whole genome shotgun (WGS) entry which is preliminary data.</text>
</comment>
<gene>
    <name evidence="2" type="ORF">PG996_005003</name>
</gene>
<evidence type="ECO:0000313" key="2">
    <source>
        <dbReference type="EMBL" id="KAK8071655.1"/>
    </source>
</evidence>
<name>A0ABR1VKA9_9PEZI</name>
<dbReference type="EMBL" id="JAQQWM010000003">
    <property type="protein sequence ID" value="KAK8071655.1"/>
    <property type="molecule type" value="Genomic_DNA"/>
</dbReference>
<dbReference type="Proteomes" id="UP001446871">
    <property type="component" value="Unassembled WGS sequence"/>
</dbReference>
<evidence type="ECO:0000313" key="3">
    <source>
        <dbReference type="Proteomes" id="UP001446871"/>
    </source>
</evidence>
<feature type="region of interest" description="Disordered" evidence="1">
    <location>
        <begin position="294"/>
        <end position="340"/>
    </location>
</feature>
<feature type="compositionally biased region" description="Basic and acidic residues" evidence="1">
    <location>
        <begin position="305"/>
        <end position="334"/>
    </location>
</feature>